<keyword evidence="1" id="KW-1133">Transmembrane helix</keyword>
<comment type="caution">
    <text evidence="2">The sequence shown here is derived from an EMBL/GenBank/DDBJ whole genome shotgun (WGS) entry which is preliminary data.</text>
</comment>
<keyword evidence="1" id="KW-0472">Membrane</keyword>
<sequence length="49" mass="5648">LFEKVGRKVMGLRHFVATIAKLPTFIFLEYLNILKNYYLFVSGDGPNGR</sequence>
<dbReference type="EMBL" id="BARW01026468">
    <property type="protein sequence ID" value="GAJ05799.1"/>
    <property type="molecule type" value="Genomic_DNA"/>
</dbReference>
<organism evidence="2">
    <name type="scientific">marine sediment metagenome</name>
    <dbReference type="NCBI Taxonomy" id="412755"/>
    <lineage>
        <taxon>unclassified sequences</taxon>
        <taxon>metagenomes</taxon>
        <taxon>ecological metagenomes</taxon>
    </lineage>
</organism>
<evidence type="ECO:0000313" key="2">
    <source>
        <dbReference type="EMBL" id="GAJ05799.1"/>
    </source>
</evidence>
<dbReference type="AlphaFoldDB" id="X1TKJ2"/>
<gene>
    <name evidence="2" type="ORF">S12H4_43167</name>
</gene>
<evidence type="ECO:0000256" key="1">
    <source>
        <dbReference type="SAM" id="Phobius"/>
    </source>
</evidence>
<feature type="transmembrane region" description="Helical" evidence="1">
    <location>
        <begin position="12"/>
        <end position="33"/>
    </location>
</feature>
<protein>
    <submittedName>
        <fullName evidence="2">Uncharacterized protein</fullName>
    </submittedName>
</protein>
<keyword evidence="1" id="KW-0812">Transmembrane</keyword>
<proteinExistence type="predicted"/>
<reference evidence="2" key="1">
    <citation type="journal article" date="2014" name="Front. Microbiol.">
        <title>High frequency of phylogenetically diverse reductive dehalogenase-homologous genes in deep subseafloor sedimentary metagenomes.</title>
        <authorList>
            <person name="Kawai M."/>
            <person name="Futagami T."/>
            <person name="Toyoda A."/>
            <person name="Takaki Y."/>
            <person name="Nishi S."/>
            <person name="Hori S."/>
            <person name="Arai W."/>
            <person name="Tsubouchi T."/>
            <person name="Morono Y."/>
            <person name="Uchiyama I."/>
            <person name="Ito T."/>
            <person name="Fujiyama A."/>
            <person name="Inagaki F."/>
            <person name="Takami H."/>
        </authorList>
    </citation>
    <scope>NUCLEOTIDE SEQUENCE</scope>
    <source>
        <strain evidence="2">Expedition CK06-06</strain>
    </source>
</reference>
<name>X1TKJ2_9ZZZZ</name>
<accession>X1TKJ2</accession>
<feature type="non-terminal residue" evidence="2">
    <location>
        <position position="1"/>
    </location>
</feature>